<evidence type="ECO:0000313" key="1">
    <source>
        <dbReference type="EMBL" id="KAI5418021.1"/>
    </source>
</evidence>
<protein>
    <submittedName>
        <fullName evidence="1">Uncharacterized protein</fullName>
    </submittedName>
</protein>
<dbReference type="Proteomes" id="UP001058974">
    <property type="component" value="Chromosome 4"/>
</dbReference>
<keyword evidence="2" id="KW-1185">Reference proteome</keyword>
<organism evidence="1 2">
    <name type="scientific">Pisum sativum</name>
    <name type="common">Garden pea</name>
    <name type="synonym">Lathyrus oleraceus</name>
    <dbReference type="NCBI Taxonomy" id="3888"/>
    <lineage>
        <taxon>Eukaryota</taxon>
        <taxon>Viridiplantae</taxon>
        <taxon>Streptophyta</taxon>
        <taxon>Embryophyta</taxon>
        <taxon>Tracheophyta</taxon>
        <taxon>Spermatophyta</taxon>
        <taxon>Magnoliopsida</taxon>
        <taxon>eudicotyledons</taxon>
        <taxon>Gunneridae</taxon>
        <taxon>Pentapetalae</taxon>
        <taxon>rosids</taxon>
        <taxon>fabids</taxon>
        <taxon>Fabales</taxon>
        <taxon>Fabaceae</taxon>
        <taxon>Papilionoideae</taxon>
        <taxon>50 kb inversion clade</taxon>
        <taxon>NPAAA clade</taxon>
        <taxon>Hologalegina</taxon>
        <taxon>IRL clade</taxon>
        <taxon>Fabeae</taxon>
        <taxon>Lathyrus</taxon>
    </lineage>
</organism>
<evidence type="ECO:0000313" key="2">
    <source>
        <dbReference type="Proteomes" id="UP001058974"/>
    </source>
</evidence>
<dbReference type="AlphaFoldDB" id="A0A9D4XFY4"/>
<gene>
    <name evidence="1" type="ORF">KIW84_042601</name>
</gene>
<comment type="caution">
    <text evidence="1">The sequence shown here is derived from an EMBL/GenBank/DDBJ whole genome shotgun (WGS) entry which is preliminary data.</text>
</comment>
<reference evidence="1 2" key="1">
    <citation type="journal article" date="2022" name="Nat. Genet.">
        <title>Improved pea reference genome and pan-genome highlight genomic features and evolutionary characteristics.</title>
        <authorList>
            <person name="Yang T."/>
            <person name="Liu R."/>
            <person name="Luo Y."/>
            <person name="Hu S."/>
            <person name="Wang D."/>
            <person name="Wang C."/>
            <person name="Pandey M.K."/>
            <person name="Ge S."/>
            <person name="Xu Q."/>
            <person name="Li N."/>
            <person name="Li G."/>
            <person name="Huang Y."/>
            <person name="Saxena R.K."/>
            <person name="Ji Y."/>
            <person name="Li M."/>
            <person name="Yan X."/>
            <person name="He Y."/>
            <person name="Liu Y."/>
            <person name="Wang X."/>
            <person name="Xiang C."/>
            <person name="Varshney R.K."/>
            <person name="Ding H."/>
            <person name="Gao S."/>
            <person name="Zong X."/>
        </authorList>
    </citation>
    <scope>NUCLEOTIDE SEQUENCE [LARGE SCALE GENOMIC DNA]</scope>
    <source>
        <strain evidence="1 2">cv. Zhongwan 6</strain>
    </source>
</reference>
<dbReference type="EMBL" id="JAMSHJ010000004">
    <property type="protein sequence ID" value="KAI5418021.1"/>
    <property type="molecule type" value="Genomic_DNA"/>
</dbReference>
<dbReference type="Gramene" id="Psat04G0260100-T1">
    <property type="protein sequence ID" value="KAI5418021.1"/>
    <property type="gene ID" value="KIW84_042601"/>
</dbReference>
<sequence>MFAKKLLHKAVHHHFNHKFQQHSSLQSTELDPRIVIHYDEHGLFSVIKFDAEEGQLLKSSNHLSVKFLREVVGFPESSDQPIVGILSQPYSSGNRLLVAFQDGCFRS</sequence>
<name>A0A9D4XFY4_PEA</name>
<proteinExistence type="predicted"/>
<accession>A0A9D4XFY4</accession>